<dbReference type="GO" id="GO:0009723">
    <property type="term" value="P:response to ethylene"/>
    <property type="evidence" value="ECO:0007669"/>
    <property type="project" value="TreeGrafter"/>
</dbReference>
<gene>
    <name evidence="5" type="primary">WAT1</name>
    <name evidence="5" type="ORF">CR513_43493</name>
</gene>
<feature type="non-terminal residue" evidence="5">
    <location>
        <position position="1"/>
    </location>
</feature>
<evidence type="ECO:0000256" key="2">
    <source>
        <dbReference type="ARBA" id="ARBA00007635"/>
    </source>
</evidence>
<feature type="transmembrane region" description="Helical" evidence="3">
    <location>
        <begin position="118"/>
        <end position="138"/>
    </location>
</feature>
<keyword evidence="6" id="KW-1185">Reference proteome</keyword>
<dbReference type="OrthoDB" id="1728340at2759"/>
<evidence type="ECO:0000256" key="1">
    <source>
        <dbReference type="ARBA" id="ARBA00004141"/>
    </source>
</evidence>
<dbReference type="InterPro" id="IPR042266">
    <property type="entry name" value="PPPDE_sf"/>
</dbReference>
<name>A0A371FDX5_MUCPR</name>
<protein>
    <submittedName>
        <fullName evidence="5">Protein WALLS ARE THIN 1</fullName>
    </submittedName>
</protein>
<dbReference type="EMBL" id="QJKJ01009485">
    <property type="protein sequence ID" value="RDX76504.1"/>
    <property type="molecule type" value="Genomic_DNA"/>
</dbReference>
<dbReference type="Pfam" id="PF00892">
    <property type="entry name" value="EamA"/>
    <property type="match status" value="1"/>
</dbReference>
<evidence type="ECO:0000313" key="6">
    <source>
        <dbReference type="Proteomes" id="UP000257109"/>
    </source>
</evidence>
<feature type="transmembrane region" description="Helical" evidence="3">
    <location>
        <begin position="35"/>
        <end position="54"/>
    </location>
</feature>
<dbReference type="PANTHER" id="PTHR20921">
    <property type="entry name" value="TRANSMEMBRANE PROTEIN 222"/>
    <property type="match status" value="1"/>
</dbReference>
<dbReference type="GO" id="GO:0016020">
    <property type="term" value="C:membrane"/>
    <property type="evidence" value="ECO:0007669"/>
    <property type="project" value="InterPro"/>
</dbReference>
<sequence>MGLVDGSIFKADSPFPRSPANNTEKTKKNMISERANLHIALTFLQFCYAGNHIFMRIALDTGVSKLIFPVYRNITALVLLGPLAYFSEKITMKEGFYLLGLENTSPTYESVHFNRIDGVAKVLGVLASVVGASIITLYKGPAIYTPHLALHREQYLSILGDATGKNWNLGGIYLFGHCLCWSGWIVMQAFVLKRYSAPLTVSAFTCFFGVMQFLTIAVSFVKDSKAWQFNSSGEIYSVLFSGLVTSGLASAIQIWTIGKGGPVLASIYLPLQTLLVALMASIIFGEEFFLGGIIGAFLIISGLYLVVWGRSQETKSAKEIIVPIEPKNHWKENISVLVLPGFAMEAELETQQQHMMEENYSQTMQIDPKRARFPCSIVWSPLPVISWFIPCIGHIGICREDGVILDFAGPNFVCVDSFAFGAATRYLQIPKEKCCIPLGQSAHNGEEHYMQGETRGDLRTWDDALRKSTQEFQHRSYNLFTCNCHSFVANNLNRLGFLSSGWNVVNLAIFILFNGRWVSKACMLRSILPFVVVFFLGVAFGGLTFLKFWFFFTSILIGWFLLGTYCFKNLIQL</sequence>
<dbReference type="InterPro" id="IPR037185">
    <property type="entry name" value="EmrE-like"/>
</dbReference>
<feature type="transmembrane region" description="Helical" evidence="3">
    <location>
        <begin position="66"/>
        <end position="86"/>
    </location>
</feature>
<dbReference type="PANTHER" id="PTHR20921:SF0">
    <property type="entry name" value="TRANSMEMBRANE PROTEIN 222"/>
    <property type="match status" value="1"/>
</dbReference>
<feature type="transmembrane region" description="Helical" evidence="3">
    <location>
        <begin position="199"/>
        <end position="220"/>
    </location>
</feature>
<evidence type="ECO:0000259" key="4">
    <source>
        <dbReference type="Pfam" id="PF00892"/>
    </source>
</evidence>
<dbReference type="AlphaFoldDB" id="A0A371FDX5"/>
<dbReference type="InterPro" id="IPR008496">
    <property type="entry name" value="TMEM222/RTE1"/>
</dbReference>
<feature type="transmembrane region" description="Helical" evidence="3">
    <location>
        <begin position="522"/>
        <end position="542"/>
    </location>
</feature>
<comment type="caution">
    <text evidence="5">The sequence shown here is derived from an EMBL/GenBank/DDBJ whole genome shotgun (WGS) entry which is preliminary data.</text>
</comment>
<dbReference type="GO" id="GO:0005783">
    <property type="term" value="C:endoplasmic reticulum"/>
    <property type="evidence" value="ECO:0007669"/>
    <property type="project" value="TreeGrafter"/>
</dbReference>
<dbReference type="Pfam" id="PF05608">
    <property type="entry name" value="RTE1"/>
    <property type="match status" value="1"/>
</dbReference>
<dbReference type="GO" id="GO:0005794">
    <property type="term" value="C:Golgi apparatus"/>
    <property type="evidence" value="ECO:0007669"/>
    <property type="project" value="TreeGrafter"/>
</dbReference>
<dbReference type="SUPFAM" id="SSF103481">
    <property type="entry name" value="Multidrug resistance efflux transporter EmrE"/>
    <property type="match status" value="1"/>
</dbReference>
<feature type="transmembrane region" description="Helical" evidence="3">
    <location>
        <begin position="548"/>
        <end position="567"/>
    </location>
</feature>
<proteinExistence type="inferred from homology"/>
<feature type="transmembrane region" description="Helical" evidence="3">
    <location>
        <begin position="263"/>
        <end position="283"/>
    </location>
</feature>
<reference evidence="5" key="1">
    <citation type="submission" date="2018-05" db="EMBL/GenBank/DDBJ databases">
        <title>Draft genome of Mucuna pruriens seed.</title>
        <authorList>
            <person name="Nnadi N.E."/>
            <person name="Vos R."/>
            <person name="Hasami M.H."/>
            <person name="Devisetty U.K."/>
            <person name="Aguiy J.C."/>
        </authorList>
    </citation>
    <scope>NUCLEOTIDE SEQUENCE [LARGE SCALE GENOMIC DNA]</scope>
    <source>
        <strain evidence="5">JCA_2017</strain>
    </source>
</reference>
<keyword evidence="3" id="KW-0472">Membrane</keyword>
<dbReference type="Proteomes" id="UP000257109">
    <property type="component" value="Unassembled WGS sequence"/>
</dbReference>
<accession>A0A371FDX5</accession>
<dbReference type="InterPro" id="IPR000620">
    <property type="entry name" value="EamA_dom"/>
</dbReference>
<keyword evidence="3" id="KW-0812">Transmembrane</keyword>
<comment type="subcellular location">
    <subcellularLocation>
        <location evidence="1">Membrane</location>
        <topology evidence="1">Multi-pass membrane protein</topology>
    </subcellularLocation>
</comment>
<dbReference type="GO" id="GO:0010104">
    <property type="term" value="P:regulation of ethylene-activated signaling pathway"/>
    <property type="evidence" value="ECO:0007669"/>
    <property type="project" value="TreeGrafter"/>
</dbReference>
<evidence type="ECO:0000256" key="3">
    <source>
        <dbReference type="SAM" id="Phobius"/>
    </source>
</evidence>
<organism evidence="5 6">
    <name type="scientific">Mucuna pruriens</name>
    <name type="common">Velvet bean</name>
    <name type="synonym">Dolichos pruriens</name>
    <dbReference type="NCBI Taxonomy" id="157652"/>
    <lineage>
        <taxon>Eukaryota</taxon>
        <taxon>Viridiplantae</taxon>
        <taxon>Streptophyta</taxon>
        <taxon>Embryophyta</taxon>
        <taxon>Tracheophyta</taxon>
        <taxon>Spermatophyta</taxon>
        <taxon>Magnoliopsida</taxon>
        <taxon>eudicotyledons</taxon>
        <taxon>Gunneridae</taxon>
        <taxon>Pentapetalae</taxon>
        <taxon>rosids</taxon>
        <taxon>fabids</taxon>
        <taxon>Fabales</taxon>
        <taxon>Fabaceae</taxon>
        <taxon>Papilionoideae</taxon>
        <taxon>50 kb inversion clade</taxon>
        <taxon>NPAAA clade</taxon>
        <taxon>indigoferoid/millettioid clade</taxon>
        <taxon>Phaseoleae</taxon>
        <taxon>Mucuna</taxon>
    </lineage>
</organism>
<keyword evidence="3" id="KW-1133">Transmembrane helix</keyword>
<dbReference type="Gene3D" id="3.90.1720.30">
    <property type="entry name" value="PPPDE domains"/>
    <property type="match status" value="1"/>
</dbReference>
<feature type="transmembrane region" description="Helical" evidence="3">
    <location>
        <begin position="172"/>
        <end position="192"/>
    </location>
</feature>
<evidence type="ECO:0000313" key="5">
    <source>
        <dbReference type="EMBL" id="RDX76504.1"/>
    </source>
</evidence>
<feature type="transmembrane region" description="Helical" evidence="3">
    <location>
        <begin position="289"/>
        <end position="308"/>
    </location>
</feature>
<comment type="similarity">
    <text evidence="2">Belongs to the drug/metabolite transporter (DMT) superfamily. Plant drug/metabolite exporter (P-DME) (TC 2.A.7.4) family.</text>
</comment>
<feature type="domain" description="EamA" evidence="4">
    <location>
        <begin position="169"/>
        <end position="307"/>
    </location>
</feature>
<feature type="transmembrane region" description="Helical" evidence="3">
    <location>
        <begin position="235"/>
        <end position="256"/>
    </location>
</feature>